<dbReference type="AlphaFoldDB" id="A0A1G8UKS8"/>
<feature type="domain" description="GST C-terminal" evidence="2">
    <location>
        <begin position="87"/>
        <end position="204"/>
    </location>
</feature>
<dbReference type="Pfam" id="PF13417">
    <property type="entry name" value="GST_N_3"/>
    <property type="match status" value="1"/>
</dbReference>
<proteinExistence type="predicted"/>
<dbReference type="PANTHER" id="PTHR44051:SF2">
    <property type="entry name" value="HYPOTHETICAL GLUTATHIONE S-TRANSFERASE LIKE PROTEIN"/>
    <property type="match status" value="1"/>
</dbReference>
<dbReference type="InterPro" id="IPR004045">
    <property type="entry name" value="Glutathione_S-Trfase_N"/>
</dbReference>
<keyword evidence="3" id="KW-0808">Transferase</keyword>
<dbReference type="SFLD" id="SFLDS00019">
    <property type="entry name" value="Glutathione_Transferase_(cytos"/>
    <property type="match status" value="1"/>
</dbReference>
<dbReference type="InterPro" id="IPR036249">
    <property type="entry name" value="Thioredoxin-like_sf"/>
</dbReference>
<dbReference type="InterPro" id="IPR036282">
    <property type="entry name" value="Glutathione-S-Trfase_C_sf"/>
</dbReference>
<gene>
    <name evidence="3" type="ORF">SAMN05216212_0167</name>
</gene>
<dbReference type="PANTHER" id="PTHR44051">
    <property type="entry name" value="GLUTATHIONE S-TRANSFERASE-RELATED"/>
    <property type="match status" value="1"/>
</dbReference>
<dbReference type="InterPro" id="IPR004046">
    <property type="entry name" value="GST_C"/>
</dbReference>
<evidence type="ECO:0000313" key="4">
    <source>
        <dbReference type="Proteomes" id="UP000199305"/>
    </source>
</evidence>
<dbReference type="InterPro" id="IPR010987">
    <property type="entry name" value="Glutathione-S-Trfase_C-like"/>
</dbReference>
<dbReference type="OrthoDB" id="9810080at2"/>
<protein>
    <submittedName>
        <fullName evidence="3">Glutathione S-transferase</fullName>
    </submittedName>
</protein>
<dbReference type="PROSITE" id="PS50405">
    <property type="entry name" value="GST_CTER"/>
    <property type="match status" value="1"/>
</dbReference>
<dbReference type="Proteomes" id="UP000199305">
    <property type="component" value="Unassembled WGS sequence"/>
</dbReference>
<accession>A0A1G8UKS8</accession>
<reference evidence="4" key="1">
    <citation type="submission" date="2016-10" db="EMBL/GenBank/DDBJ databases">
        <authorList>
            <person name="Varghese N."/>
            <person name="Submissions S."/>
        </authorList>
    </citation>
    <scope>NUCLEOTIDE SEQUENCE [LARGE SCALE GENOMIC DNA]</scope>
    <source>
        <strain evidence="4">CGMCC 1.10658</strain>
    </source>
</reference>
<sequence length="204" mass="23715">MKIYEYAQAPNCRRVRMFLAEKGIEGVEFVPVDIARGENRTDDYRRKDFNGKVPVLELDDGTTIAESVAIKRYLEELYPEQPLFGRDAKERARVEMWNRRAEFNLMVNVGMCFQHTTGFFADRMTTFPEYGEECGRKALAFFDELDRHLADNRYLAGDYYSVADIGMVCALDFGKVVNLRPSADKHPHLKRWRDELNERPSARA</sequence>
<evidence type="ECO:0000313" key="3">
    <source>
        <dbReference type="EMBL" id="SDJ54234.1"/>
    </source>
</evidence>
<dbReference type="CDD" id="cd03051">
    <property type="entry name" value="GST_N_GTT2_like"/>
    <property type="match status" value="1"/>
</dbReference>
<organism evidence="3 4">
    <name type="scientific">Microbulbifer yueqingensis</name>
    <dbReference type="NCBI Taxonomy" id="658219"/>
    <lineage>
        <taxon>Bacteria</taxon>
        <taxon>Pseudomonadati</taxon>
        <taxon>Pseudomonadota</taxon>
        <taxon>Gammaproteobacteria</taxon>
        <taxon>Cellvibrionales</taxon>
        <taxon>Microbulbiferaceae</taxon>
        <taxon>Microbulbifer</taxon>
    </lineage>
</organism>
<evidence type="ECO:0000259" key="1">
    <source>
        <dbReference type="PROSITE" id="PS50404"/>
    </source>
</evidence>
<dbReference type="EMBL" id="FNFH01000001">
    <property type="protein sequence ID" value="SDJ54234.1"/>
    <property type="molecule type" value="Genomic_DNA"/>
</dbReference>
<dbReference type="InterPro" id="IPR034345">
    <property type="entry name" value="Gtt2-like_N"/>
</dbReference>
<feature type="domain" description="GST N-terminal" evidence="1">
    <location>
        <begin position="1"/>
        <end position="82"/>
    </location>
</feature>
<dbReference type="SUPFAM" id="SSF52833">
    <property type="entry name" value="Thioredoxin-like"/>
    <property type="match status" value="1"/>
</dbReference>
<dbReference type="PROSITE" id="PS50404">
    <property type="entry name" value="GST_NTER"/>
    <property type="match status" value="1"/>
</dbReference>
<dbReference type="Gene3D" id="1.20.1050.10">
    <property type="match status" value="1"/>
</dbReference>
<evidence type="ECO:0000259" key="2">
    <source>
        <dbReference type="PROSITE" id="PS50405"/>
    </source>
</evidence>
<dbReference type="SFLD" id="SFLDG00358">
    <property type="entry name" value="Main_(cytGST)"/>
    <property type="match status" value="1"/>
</dbReference>
<dbReference type="STRING" id="658219.SAMN05216212_0167"/>
<dbReference type="Pfam" id="PF00043">
    <property type="entry name" value="GST_C"/>
    <property type="match status" value="1"/>
</dbReference>
<dbReference type="GO" id="GO:0016740">
    <property type="term" value="F:transferase activity"/>
    <property type="evidence" value="ECO:0007669"/>
    <property type="project" value="UniProtKB-KW"/>
</dbReference>
<dbReference type="SUPFAM" id="SSF47616">
    <property type="entry name" value="GST C-terminal domain-like"/>
    <property type="match status" value="1"/>
</dbReference>
<name>A0A1G8UKS8_9GAMM</name>
<dbReference type="InterPro" id="IPR040079">
    <property type="entry name" value="Glutathione_S-Trfase"/>
</dbReference>
<dbReference type="Gene3D" id="3.40.30.10">
    <property type="entry name" value="Glutaredoxin"/>
    <property type="match status" value="1"/>
</dbReference>
<keyword evidence="4" id="KW-1185">Reference proteome</keyword>
<dbReference type="RefSeq" id="WP_091506507.1">
    <property type="nucleotide sequence ID" value="NZ_FNFH01000001.1"/>
</dbReference>